<dbReference type="CDD" id="cd07726">
    <property type="entry name" value="ST1585-like_MBL-fold"/>
    <property type="match status" value="1"/>
</dbReference>
<comment type="caution">
    <text evidence="2">The sequence shown here is derived from an EMBL/GenBank/DDBJ whole genome shotgun (WGS) entry which is preliminary data.</text>
</comment>
<dbReference type="InterPro" id="IPR050855">
    <property type="entry name" value="NDM-1-like"/>
</dbReference>
<dbReference type="Proteomes" id="UP000244338">
    <property type="component" value="Unassembled WGS sequence"/>
</dbReference>
<dbReference type="Pfam" id="PF00753">
    <property type="entry name" value="Lactamase_B"/>
    <property type="match status" value="1"/>
</dbReference>
<dbReference type="InterPro" id="IPR001279">
    <property type="entry name" value="Metallo-B-lactamas"/>
</dbReference>
<organism evidence="2 3">
    <name type="scientific">Candidatus Carbonibacillus altaicus</name>
    <dbReference type="NCBI Taxonomy" id="2163959"/>
    <lineage>
        <taxon>Bacteria</taxon>
        <taxon>Bacillati</taxon>
        <taxon>Bacillota</taxon>
        <taxon>Bacilli</taxon>
        <taxon>Bacillales</taxon>
        <taxon>Candidatus Carbonibacillus</taxon>
    </lineage>
</organism>
<evidence type="ECO:0000313" key="3">
    <source>
        <dbReference type="Proteomes" id="UP000244338"/>
    </source>
</evidence>
<evidence type="ECO:0000259" key="1">
    <source>
        <dbReference type="SMART" id="SM00849"/>
    </source>
</evidence>
<evidence type="ECO:0000313" key="2">
    <source>
        <dbReference type="EMBL" id="PTQ56728.1"/>
    </source>
</evidence>
<dbReference type="PANTHER" id="PTHR42951">
    <property type="entry name" value="METALLO-BETA-LACTAMASE DOMAIN-CONTAINING"/>
    <property type="match status" value="1"/>
</dbReference>
<reference evidence="3" key="1">
    <citation type="journal article" date="2018" name="Sci. Rep.">
        <title>Lignite coal burning seam in the remote Altai Mountains harbors a hydrogen-driven thermophilic microbial community.</title>
        <authorList>
            <person name="Kadnikov V.V."/>
            <person name="Mardanov A.V."/>
            <person name="Ivasenko D.A."/>
            <person name="Antsiferov D.V."/>
            <person name="Beletsky A.V."/>
            <person name="Karnachuk O.V."/>
            <person name="Ravin N.V."/>
        </authorList>
    </citation>
    <scope>NUCLEOTIDE SEQUENCE [LARGE SCALE GENOMIC DNA]</scope>
</reference>
<dbReference type="PANTHER" id="PTHR42951:SF22">
    <property type="entry name" value="METALLO BETA-LACTAMASE SUPERFAMILY LIPOPROTEIN"/>
    <property type="match status" value="1"/>
</dbReference>
<dbReference type="SUPFAM" id="SSF56281">
    <property type="entry name" value="Metallo-hydrolase/oxidoreductase"/>
    <property type="match status" value="1"/>
</dbReference>
<protein>
    <submittedName>
        <fullName evidence="2">Beta-lactamase related protein</fullName>
    </submittedName>
</protein>
<accession>A0A2R6Y222</accession>
<gene>
    <name evidence="2" type="ORF">BSOLF_2696</name>
</gene>
<dbReference type="InterPro" id="IPR036866">
    <property type="entry name" value="RibonucZ/Hydroxyglut_hydro"/>
</dbReference>
<dbReference type="Gene3D" id="3.60.15.10">
    <property type="entry name" value="Ribonuclease Z/Hydroxyacylglutathione hydrolase-like"/>
    <property type="match status" value="1"/>
</dbReference>
<dbReference type="SMART" id="SM00849">
    <property type="entry name" value="Lactamase_B"/>
    <property type="match status" value="1"/>
</dbReference>
<name>A0A2R6Y222_9BACL</name>
<proteinExistence type="predicted"/>
<dbReference type="InterPro" id="IPR037482">
    <property type="entry name" value="ST1585_MBL-fold"/>
</dbReference>
<sequence length="359" mass="39743">MTSENPPRTYALGKDVFMIDVHDLHMPYRTGVYVLPQAGVLIDVGPSSGIQYLLEGLRQLHITPSSIQGIVLTHIHLDHAGGVGLLLTSMPQAKVIVHPRGARHLAHPEKLIAGAKAVYGEMFESYFHPVLPVPEDRIITPGDGETLSFAGGKSFTFIDTPGHARHHLSIMDQETGDVFTGDTVGILYNQVLKASIAHDAIHDAHIQNARFEKPFVLPSTSPNQFDAKAMRGSWERIRSFNPKRLFFGHFGSTEDVEEAFLSAEKGLQLYEETLKDFLSPFLSNHSAQHALSLTPEHIERLATLLNERIKETLLTAFLDDIRSADRSDDLLFFHMLALDQSINAFGLLDAALKQMGEAL</sequence>
<dbReference type="AlphaFoldDB" id="A0A2R6Y222"/>
<feature type="domain" description="Metallo-beta-lactamase" evidence="1">
    <location>
        <begin position="27"/>
        <end position="249"/>
    </location>
</feature>
<dbReference type="EMBL" id="PEBX01000020">
    <property type="protein sequence ID" value="PTQ56728.1"/>
    <property type="molecule type" value="Genomic_DNA"/>
</dbReference>